<dbReference type="InterPro" id="IPR016470">
    <property type="entry name" value="Phycobilisome"/>
</dbReference>
<keyword evidence="11" id="KW-1185">Reference proteome</keyword>
<evidence type="ECO:0000256" key="6">
    <source>
        <dbReference type="ARBA" id="ARBA00023136"/>
    </source>
</evidence>
<dbReference type="EMBL" id="CP032152">
    <property type="protein sequence ID" value="QLL30013.1"/>
    <property type="molecule type" value="Genomic_DNA"/>
</dbReference>
<evidence type="ECO:0000256" key="2">
    <source>
        <dbReference type="ARBA" id="ARBA00022531"/>
    </source>
</evidence>
<dbReference type="RefSeq" id="WP_181496780.1">
    <property type="nucleotide sequence ID" value="NZ_CP032152.1"/>
</dbReference>
<gene>
    <name evidence="10" type="ORF">D3A95_06420</name>
</gene>
<comment type="subcellular location">
    <subcellularLocation>
        <location evidence="1">Cellular thylakoid membrane</location>
        <topology evidence="1">Peripheral membrane protein</topology>
        <orientation evidence="1">Cytoplasmic side</orientation>
    </subcellularLocation>
</comment>
<evidence type="ECO:0000256" key="4">
    <source>
        <dbReference type="ARBA" id="ARBA00022738"/>
    </source>
</evidence>
<dbReference type="PANTHER" id="PTHR34011:SF6">
    <property type="entry name" value="PHYCOBILIPROTEIN APCE"/>
    <property type="match status" value="1"/>
</dbReference>
<keyword evidence="5" id="KW-0793">Thylakoid</keyword>
<dbReference type="GO" id="GO:0015979">
    <property type="term" value="P:photosynthesis"/>
    <property type="evidence" value="ECO:0007669"/>
    <property type="project" value="UniProtKB-KW"/>
</dbReference>
<dbReference type="KEGG" id="tsq:D3A95_06420"/>
<dbReference type="PIRSF" id="PIRSF005898">
    <property type="entry name" value="Phycobilisome_CpeC/CpcI"/>
    <property type="match status" value="1"/>
</dbReference>
<dbReference type="AlphaFoldDB" id="A0A7D6IRA7"/>
<dbReference type="PROSITE" id="PS51441">
    <property type="entry name" value="CPCD_LIKE"/>
    <property type="match status" value="1"/>
</dbReference>
<keyword evidence="2" id="KW-0602">Photosynthesis</keyword>
<evidence type="ECO:0000259" key="9">
    <source>
        <dbReference type="PROSITE" id="PS51445"/>
    </source>
</evidence>
<evidence type="ECO:0000256" key="7">
    <source>
        <dbReference type="PROSITE-ProRule" id="PRU00775"/>
    </source>
</evidence>
<comment type="similarity">
    <text evidence="7">Belongs to the phycobilisome linker protein family.</text>
</comment>
<evidence type="ECO:0000256" key="3">
    <source>
        <dbReference type="ARBA" id="ARBA00022549"/>
    </source>
</evidence>
<proteinExistence type="inferred from homology"/>
<accession>A0A7D6IRA7</accession>
<dbReference type="Pfam" id="PF01383">
    <property type="entry name" value="CpcD"/>
    <property type="match status" value="1"/>
</dbReference>
<dbReference type="GO" id="GO:0031676">
    <property type="term" value="C:plasma membrane-derived thylakoid membrane"/>
    <property type="evidence" value="ECO:0007669"/>
    <property type="project" value="UniProtKB-SubCell"/>
</dbReference>
<keyword evidence="3" id="KW-0042">Antenna complex</keyword>
<dbReference type="InterPro" id="IPR001297">
    <property type="entry name" value="PBS_linker_dom"/>
</dbReference>
<dbReference type="Gene3D" id="1.10.3130.20">
    <property type="entry name" value="Phycobilisome linker domain"/>
    <property type="match status" value="1"/>
</dbReference>
<dbReference type="SMART" id="SM01094">
    <property type="entry name" value="CpcD"/>
    <property type="match status" value="1"/>
</dbReference>
<evidence type="ECO:0000256" key="5">
    <source>
        <dbReference type="ARBA" id="ARBA00023078"/>
    </source>
</evidence>
<evidence type="ECO:0000259" key="8">
    <source>
        <dbReference type="PROSITE" id="PS51441"/>
    </source>
</evidence>
<sequence>MAITAAASRLGTSAFSDAPRVELRANWSEEDLETVIRAVYRQVLGNDYVMASERLVSAESLLRNGKITVREFVRAVAKSELYKEKFLYGNFQTRVIELNYKHLLGRAPYDESEVIFHLDLYENEGFDADIDSYIDSPEYTNSFGDWVVPYYRGFNTQPGQKTVGFNRMFRLYRGYANSDRAQAEGSMSRLARDLATNRPNTVVPPSSSDTAFAYYTPSADVPPRACLGGSFGESGRVYRIEVAGIRQPGYPGVRRSSTAFLVPYEQLSSKMQQLQRSGARIVSVNPA</sequence>
<name>A0A7D6IRA7_9CYAN</name>
<dbReference type="InterPro" id="IPR038255">
    <property type="entry name" value="PBS_linker_sf"/>
</dbReference>
<dbReference type="InterPro" id="IPR008213">
    <property type="entry name" value="CpcD-like_dom"/>
</dbReference>
<dbReference type="PANTHER" id="PTHR34011">
    <property type="entry name" value="PHYCOBILISOME 32.1 KDA LINKER POLYPEPTIDE, PHYCOCYANIN-ASSOCIATED, ROD 2-RELATED"/>
    <property type="match status" value="1"/>
</dbReference>
<dbReference type="Pfam" id="PF00427">
    <property type="entry name" value="PBS_linker_poly"/>
    <property type="match status" value="1"/>
</dbReference>
<evidence type="ECO:0000313" key="10">
    <source>
        <dbReference type="EMBL" id="QLL30013.1"/>
    </source>
</evidence>
<dbReference type="Proteomes" id="UP000261812">
    <property type="component" value="Chromosome"/>
</dbReference>
<dbReference type="PROSITE" id="PS51445">
    <property type="entry name" value="PBS_LINKER"/>
    <property type="match status" value="1"/>
</dbReference>
<evidence type="ECO:0000313" key="11">
    <source>
        <dbReference type="Proteomes" id="UP000261812"/>
    </source>
</evidence>
<organism evidence="10 11">
    <name type="scientific">Thermosynechococcus sichuanensis E542</name>
    <dbReference type="NCBI Taxonomy" id="2016101"/>
    <lineage>
        <taxon>Bacteria</taxon>
        <taxon>Bacillati</taxon>
        <taxon>Cyanobacteriota</taxon>
        <taxon>Cyanophyceae</taxon>
        <taxon>Acaryochloridales</taxon>
        <taxon>Thermosynechococcaceae</taxon>
        <taxon>Thermosynechococcus</taxon>
        <taxon>Thermosynechococcus sichuanensis</taxon>
    </lineage>
</organism>
<protein>
    <submittedName>
        <fullName evidence="10">Phycobilisome linker polypeptide</fullName>
    </submittedName>
</protein>
<dbReference type="GO" id="GO:0030089">
    <property type="term" value="C:phycobilisome"/>
    <property type="evidence" value="ECO:0007669"/>
    <property type="project" value="UniProtKB-UniRule"/>
</dbReference>
<evidence type="ECO:0000256" key="1">
    <source>
        <dbReference type="ARBA" id="ARBA00004445"/>
    </source>
</evidence>
<keyword evidence="4 7" id="KW-0605">Phycobilisome</keyword>
<keyword evidence="6" id="KW-0472">Membrane</keyword>
<feature type="domain" description="CpcD-like" evidence="8">
    <location>
        <begin position="235"/>
        <end position="287"/>
    </location>
</feature>
<reference evidence="11" key="1">
    <citation type="submission" date="2018-09" db="EMBL/GenBank/DDBJ databases">
        <title>Complete genome sequence of thermophilic cyanobacteria strain Thermosynechococcus elongatus PKUAC-SCTE542.</title>
        <authorList>
            <person name="Liang Y."/>
            <person name="Tang J."/>
            <person name="Daroch M."/>
        </authorList>
    </citation>
    <scope>NUCLEOTIDE SEQUENCE [LARGE SCALE GENOMIC DNA]</scope>
    <source>
        <strain evidence="11">E542</strain>
    </source>
</reference>
<feature type="domain" description="PBS-linker" evidence="9">
    <location>
        <begin position="1"/>
        <end position="180"/>
    </location>
</feature>